<dbReference type="SMART" id="SM00360">
    <property type="entry name" value="RRM"/>
    <property type="match status" value="1"/>
</dbReference>
<sequence>MNIFVSNLGYSLTTEDLTELFSSYGRVASARVITDKFTNQSRGFGFVEMADEDALKAIKDLNGTMLEGRSIKVMEAKPREEKRSYVSSRW</sequence>
<dbReference type="PROSITE" id="PS50102">
    <property type="entry name" value="RRM"/>
    <property type="match status" value="1"/>
</dbReference>
<dbReference type="InterPro" id="IPR052462">
    <property type="entry name" value="SLIRP/GR-RBP-like"/>
</dbReference>
<accession>A0ABU7REI9</accession>
<proteinExistence type="predicted"/>
<evidence type="ECO:0000259" key="2">
    <source>
        <dbReference type="PROSITE" id="PS50102"/>
    </source>
</evidence>
<name>A0ABU7REI9_9BACT</name>
<dbReference type="Gene3D" id="3.30.70.330">
    <property type="match status" value="1"/>
</dbReference>
<protein>
    <submittedName>
        <fullName evidence="3">RNA-binding protein</fullName>
    </submittedName>
</protein>
<comment type="caution">
    <text evidence="3">The sequence shown here is derived from an EMBL/GenBank/DDBJ whole genome shotgun (WGS) entry which is preliminary data.</text>
</comment>
<dbReference type="InterPro" id="IPR035979">
    <property type="entry name" value="RBD_domain_sf"/>
</dbReference>
<gene>
    <name evidence="3" type="ORF">V2H41_03875</name>
</gene>
<evidence type="ECO:0000313" key="4">
    <source>
        <dbReference type="Proteomes" id="UP001357452"/>
    </source>
</evidence>
<dbReference type="PANTHER" id="PTHR48027">
    <property type="entry name" value="HETEROGENEOUS NUCLEAR RIBONUCLEOPROTEIN 87F-RELATED"/>
    <property type="match status" value="1"/>
</dbReference>
<evidence type="ECO:0000256" key="1">
    <source>
        <dbReference type="ARBA" id="ARBA00022884"/>
    </source>
</evidence>
<dbReference type="Proteomes" id="UP001357452">
    <property type="component" value="Unassembled WGS sequence"/>
</dbReference>
<dbReference type="Pfam" id="PF00076">
    <property type="entry name" value="RRM_1"/>
    <property type="match status" value="1"/>
</dbReference>
<dbReference type="InterPro" id="IPR000504">
    <property type="entry name" value="RRM_dom"/>
</dbReference>
<evidence type="ECO:0000313" key="3">
    <source>
        <dbReference type="EMBL" id="MEE6186404.1"/>
    </source>
</evidence>
<dbReference type="EMBL" id="JAZGLY010000002">
    <property type="protein sequence ID" value="MEE6186404.1"/>
    <property type="molecule type" value="Genomic_DNA"/>
</dbReference>
<reference evidence="3 4" key="1">
    <citation type="submission" date="2024-01" db="EMBL/GenBank/DDBJ databases">
        <title>Niabella digestum sp. nov., isolated from waste digestion system.</title>
        <authorList>
            <person name="Zhang L."/>
        </authorList>
    </citation>
    <scope>NUCLEOTIDE SEQUENCE [LARGE SCALE GENOMIC DNA]</scope>
    <source>
        <strain evidence="3 4">A18</strain>
    </source>
</reference>
<feature type="domain" description="RRM" evidence="2">
    <location>
        <begin position="1"/>
        <end position="78"/>
    </location>
</feature>
<keyword evidence="1" id="KW-0694">RNA-binding</keyword>
<keyword evidence="4" id="KW-1185">Reference proteome</keyword>
<dbReference type="SUPFAM" id="SSF54928">
    <property type="entry name" value="RNA-binding domain, RBD"/>
    <property type="match status" value="1"/>
</dbReference>
<dbReference type="InterPro" id="IPR012677">
    <property type="entry name" value="Nucleotide-bd_a/b_plait_sf"/>
</dbReference>
<dbReference type="RefSeq" id="WP_330973813.1">
    <property type="nucleotide sequence ID" value="NZ_JAZGLY010000002.1"/>
</dbReference>
<organism evidence="3 4">
    <name type="scientific">Niabella digestorum</name>
    <dbReference type="NCBI Taxonomy" id="3117701"/>
    <lineage>
        <taxon>Bacteria</taxon>
        <taxon>Pseudomonadati</taxon>
        <taxon>Bacteroidota</taxon>
        <taxon>Chitinophagia</taxon>
        <taxon>Chitinophagales</taxon>
        <taxon>Chitinophagaceae</taxon>
        <taxon>Niabella</taxon>
    </lineage>
</organism>